<keyword evidence="3" id="KW-0808">Transferase</keyword>
<feature type="transmembrane region" description="Helical" evidence="1">
    <location>
        <begin position="111"/>
        <end position="129"/>
    </location>
</feature>
<sequence>MGRMFYIYSSLFISIALNIPRLLALKENSVLARYVHFNIYEWLFHTCANFLFSLLAFLIIRDHFRGRFKHWKWWKEGKAALLLVLLFVSFTIFCLGVQRRLFEEGILPGRGIVLKFLLTLILVGIELKIANTLRIARFKELENARLRNAHLRTELALLKGQLQPHFFFNALSSLSGVVREDPAKAQYYISQLSKVFRYSLQKEEDNLVPLREELEAVSSYAALLKMRHEDGFGLQIDIPADMLHVRLPHMSLQPLMENALKHNVVSAASPLLVTITAAQGTDGTYHIIVRNNLQRLPFYQPGTGIGLSNLNERYKILLQQEIEISKTADAFIVKLPLK</sequence>
<dbReference type="Gene3D" id="3.30.565.10">
    <property type="entry name" value="Histidine kinase-like ATPase, C-terminal domain"/>
    <property type="match status" value="1"/>
</dbReference>
<dbReference type="PANTHER" id="PTHR34220:SF7">
    <property type="entry name" value="SENSOR HISTIDINE KINASE YPDA"/>
    <property type="match status" value="1"/>
</dbReference>
<protein>
    <submittedName>
        <fullName evidence="3">Histidine kinase</fullName>
    </submittedName>
</protein>
<evidence type="ECO:0000313" key="3">
    <source>
        <dbReference type="EMBL" id="UPK68256.1"/>
    </source>
</evidence>
<dbReference type="InterPro" id="IPR050640">
    <property type="entry name" value="Bact_2-comp_sensor_kinase"/>
</dbReference>
<dbReference type="PANTHER" id="PTHR34220">
    <property type="entry name" value="SENSOR HISTIDINE KINASE YPDA"/>
    <property type="match status" value="1"/>
</dbReference>
<reference evidence="3 4" key="1">
    <citation type="submission" date="2022-04" db="EMBL/GenBank/DDBJ databases">
        <title>The arsenic-methylating capacity of Chitinophaga filiformis YT5 during chitin decomposition.</title>
        <authorList>
            <person name="Chen G."/>
            <person name="Liang Y."/>
        </authorList>
    </citation>
    <scope>NUCLEOTIDE SEQUENCE [LARGE SCALE GENOMIC DNA]</scope>
    <source>
        <strain evidence="3 4">YT5</strain>
    </source>
</reference>
<dbReference type="EMBL" id="CP095855">
    <property type="protein sequence ID" value="UPK68256.1"/>
    <property type="molecule type" value="Genomic_DNA"/>
</dbReference>
<keyword evidence="3" id="KW-0418">Kinase</keyword>
<evidence type="ECO:0000259" key="2">
    <source>
        <dbReference type="Pfam" id="PF06580"/>
    </source>
</evidence>
<evidence type="ECO:0000256" key="1">
    <source>
        <dbReference type="SAM" id="Phobius"/>
    </source>
</evidence>
<gene>
    <name evidence="3" type="ORF">MYF79_25190</name>
</gene>
<dbReference type="RefSeq" id="WP_247810633.1">
    <property type="nucleotide sequence ID" value="NZ_CP095855.1"/>
</dbReference>
<dbReference type="InterPro" id="IPR036890">
    <property type="entry name" value="HATPase_C_sf"/>
</dbReference>
<feature type="transmembrane region" description="Helical" evidence="1">
    <location>
        <begin position="5"/>
        <end position="22"/>
    </location>
</feature>
<dbReference type="SUPFAM" id="SSF55874">
    <property type="entry name" value="ATPase domain of HSP90 chaperone/DNA topoisomerase II/histidine kinase"/>
    <property type="match status" value="1"/>
</dbReference>
<keyword evidence="4" id="KW-1185">Reference proteome</keyword>
<keyword evidence="1" id="KW-0812">Transmembrane</keyword>
<name>A0ABY4HWS6_CHIFI</name>
<dbReference type="GO" id="GO:0016301">
    <property type="term" value="F:kinase activity"/>
    <property type="evidence" value="ECO:0007669"/>
    <property type="project" value="UniProtKB-KW"/>
</dbReference>
<keyword evidence="1" id="KW-1133">Transmembrane helix</keyword>
<feature type="transmembrane region" description="Helical" evidence="1">
    <location>
        <begin position="80"/>
        <end position="99"/>
    </location>
</feature>
<keyword evidence="1" id="KW-0472">Membrane</keyword>
<accession>A0ABY4HWS6</accession>
<dbReference type="InterPro" id="IPR010559">
    <property type="entry name" value="Sig_transdc_His_kin_internal"/>
</dbReference>
<feature type="transmembrane region" description="Helical" evidence="1">
    <location>
        <begin position="42"/>
        <end position="60"/>
    </location>
</feature>
<proteinExistence type="predicted"/>
<dbReference type="Pfam" id="PF06580">
    <property type="entry name" value="His_kinase"/>
    <property type="match status" value="1"/>
</dbReference>
<organism evidence="3 4">
    <name type="scientific">Chitinophaga filiformis</name>
    <name type="common">Myxococcus filiformis</name>
    <name type="synonym">Flexibacter filiformis</name>
    <dbReference type="NCBI Taxonomy" id="104663"/>
    <lineage>
        <taxon>Bacteria</taxon>
        <taxon>Pseudomonadati</taxon>
        <taxon>Bacteroidota</taxon>
        <taxon>Chitinophagia</taxon>
        <taxon>Chitinophagales</taxon>
        <taxon>Chitinophagaceae</taxon>
        <taxon>Chitinophaga</taxon>
    </lineage>
</organism>
<dbReference type="Proteomes" id="UP000830198">
    <property type="component" value="Chromosome"/>
</dbReference>
<feature type="domain" description="Signal transduction histidine kinase internal region" evidence="2">
    <location>
        <begin position="154"/>
        <end position="230"/>
    </location>
</feature>
<evidence type="ECO:0000313" key="4">
    <source>
        <dbReference type="Proteomes" id="UP000830198"/>
    </source>
</evidence>